<dbReference type="EMBL" id="CAJNNW010030917">
    <property type="protein sequence ID" value="CAE8705166.1"/>
    <property type="molecule type" value="Genomic_DNA"/>
</dbReference>
<evidence type="ECO:0000256" key="1">
    <source>
        <dbReference type="SAM" id="MobiDB-lite"/>
    </source>
</evidence>
<gene>
    <name evidence="4" type="ORF">PGLA2088_LOCUS33561</name>
</gene>
<feature type="transmembrane region" description="Helical" evidence="2">
    <location>
        <begin position="267"/>
        <end position="288"/>
    </location>
</feature>
<comment type="caution">
    <text evidence="4">The sequence shown here is derived from an EMBL/GenBank/DDBJ whole genome shotgun (WGS) entry which is preliminary data.</text>
</comment>
<evidence type="ECO:0000256" key="2">
    <source>
        <dbReference type="SAM" id="Phobius"/>
    </source>
</evidence>
<keyword evidence="2" id="KW-0812">Transmembrane</keyword>
<dbReference type="Proteomes" id="UP000626109">
    <property type="component" value="Unassembled WGS sequence"/>
</dbReference>
<keyword evidence="2" id="KW-1133">Transmembrane helix</keyword>
<dbReference type="AlphaFoldDB" id="A0A813KES0"/>
<organism evidence="4 5">
    <name type="scientific">Polarella glacialis</name>
    <name type="common">Dinoflagellate</name>
    <dbReference type="NCBI Taxonomy" id="89957"/>
    <lineage>
        <taxon>Eukaryota</taxon>
        <taxon>Sar</taxon>
        <taxon>Alveolata</taxon>
        <taxon>Dinophyceae</taxon>
        <taxon>Suessiales</taxon>
        <taxon>Suessiaceae</taxon>
        <taxon>Polarella</taxon>
    </lineage>
</organism>
<sequence>MSNLGLTILVFSVIVGAGFPLSCSTSLRHWEKSPLQAVTCKSSTGLASDLSADDGLVSLLQVSGKKVGTGSESAELLRLLRPDSASHLARAVSLSTHAKSDQEDRAKMKHAAPLSLAEAFAGPGPSVSAGATAAAPRIMADAFGSGPQSGYTLQSLPYASWIETALLSSPPPAKSDKEDRANMKPAAHLSLAEAFAGPGPSVSTGATAAAPRIMADAFRGGPQSGYKLQSPQGSGWMSLTLLGRQTLERAAAKLEGGDAASEGEGSLMMPAILIAGIIVMSVCLAMIYQGGAAEARGGSKASEFATEGDQAGTIDAMSGPAAGGRPGQTQVRRPKPACC</sequence>
<keyword evidence="2" id="KW-0472">Membrane</keyword>
<keyword evidence="3" id="KW-0732">Signal</keyword>
<evidence type="ECO:0000313" key="4">
    <source>
        <dbReference type="EMBL" id="CAE8705166.1"/>
    </source>
</evidence>
<name>A0A813KES0_POLGL</name>
<reference evidence="4" key="1">
    <citation type="submission" date="2021-02" db="EMBL/GenBank/DDBJ databases">
        <authorList>
            <person name="Dougan E. K."/>
            <person name="Rhodes N."/>
            <person name="Thang M."/>
            <person name="Chan C."/>
        </authorList>
    </citation>
    <scope>NUCLEOTIDE SEQUENCE</scope>
</reference>
<evidence type="ECO:0000313" key="5">
    <source>
        <dbReference type="Proteomes" id="UP000626109"/>
    </source>
</evidence>
<evidence type="ECO:0000256" key="3">
    <source>
        <dbReference type="SAM" id="SignalP"/>
    </source>
</evidence>
<feature type="region of interest" description="Disordered" evidence="1">
    <location>
        <begin position="312"/>
        <end position="339"/>
    </location>
</feature>
<feature type="signal peptide" evidence="3">
    <location>
        <begin position="1"/>
        <end position="18"/>
    </location>
</feature>
<protein>
    <submittedName>
        <fullName evidence="4">Uncharacterized protein</fullName>
    </submittedName>
</protein>
<feature type="chain" id="PRO_5032770603" evidence="3">
    <location>
        <begin position="19"/>
        <end position="339"/>
    </location>
</feature>
<proteinExistence type="predicted"/>
<accession>A0A813KES0</accession>